<accession>A0AAN1MMD9</accession>
<sequence>MNQQNRAVKSSRGTHEPVTQAMLLRCYAALDAIRRGYGSRELVATLGRYLLIAGELCHLGHQSDAIGRIAAARAAVVRMDATEQQDRVWRIDDADYSRLCVAFAILDDQLSVASLDDIAKAETSIAEGLLGAEREPVVVEPI</sequence>
<protein>
    <recommendedName>
        <fullName evidence="3">Fis family transcriptional regulator</fullName>
    </recommendedName>
</protein>
<proteinExistence type="predicted"/>
<dbReference type="GeneID" id="55532526"/>
<dbReference type="Proteomes" id="UP000236649">
    <property type="component" value="Chromosome 2"/>
</dbReference>
<dbReference type="RefSeq" id="WP_039900319.1">
    <property type="nucleotide sequence ID" value="NZ_AKAU01000076.1"/>
</dbReference>
<name>A0AAN1MMD9_9BURK</name>
<evidence type="ECO:0008006" key="3">
    <source>
        <dbReference type="Google" id="ProtNLM"/>
    </source>
</evidence>
<organism evidence="1 2">
    <name type="scientific">Paraburkholderia hospita</name>
    <dbReference type="NCBI Taxonomy" id="169430"/>
    <lineage>
        <taxon>Bacteria</taxon>
        <taxon>Pseudomonadati</taxon>
        <taxon>Pseudomonadota</taxon>
        <taxon>Betaproteobacteria</taxon>
        <taxon>Burkholderiales</taxon>
        <taxon>Burkholderiaceae</taxon>
        <taxon>Paraburkholderia</taxon>
    </lineage>
</organism>
<evidence type="ECO:0000313" key="1">
    <source>
        <dbReference type="EMBL" id="AUT72382.1"/>
    </source>
</evidence>
<dbReference type="AlphaFoldDB" id="A0AAN1MMD9"/>
<evidence type="ECO:0000313" key="2">
    <source>
        <dbReference type="Proteomes" id="UP000236649"/>
    </source>
</evidence>
<dbReference type="EMBL" id="CP026106">
    <property type="protein sequence ID" value="AUT72382.1"/>
    <property type="molecule type" value="Genomic_DNA"/>
</dbReference>
<gene>
    <name evidence="1" type="ORF">C2L64_29915</name>
</gene>
<reference evidence="1 2" key="1">
    <citation type="submission" date="2018-01" db="EMBL/GenBank/DDBJ databases">
        <title>Species boundaries and ecological features among Paraburkholderia terrae DSMZ17804T, P. hospita DSMZ17164T and P. caribensis DSMZ13236T.</title>
        <authorList>
            <person name="Pratama A.A."/>
        </authorList>
    </citation>
    <scope>NUCLEOTIDE SEQUENCE [LARGE SCALE GENOMIC DNA]</scope>
    <source>
        <strain evidence="1 2">DSM 17164</strain>
    </source>
</reference>
<dbReference type="KEGG" id="phs:C2L64_29915"/>